<evidence type="ECO:0000313" key="4">
    <source>
        <dbReference type="Proteomes" id="UP000207598"/>
    </source>
</evidence>
<evidence type="ECO:0000313" key="3">
    <source>
        <dbReference type="EMBL" id="SMX38982.1"/>
    </source>
</evidence>
<keyword evidence="1" id="KW-0472">Membrane</keyword>
<feature type="chain" id="PRO_5012647143" description="VPLPA-CTERM protein sorting domain protein" evidence="2">
    <location>
        <begin position="22"/>
        <end position="196"/>
    </location>
</feature>
<name>A0A238KA79_9RHOB</name>
<proteinExistence type="predicted"/>
<keyword evidence="1" id="KW-0812">Transmembrane</keyword>
<dbReference type="AlphaFoldDB" id="A0A238KA79"/>
<keyword evidence="2" id="KW-0732">Signal</keyword>
<keyword evidence="4" id="KW-1185">Reference proteome</keyword>
<dbReference type="NCBIfam" id="TIGR03370">
    <property type="entry name" value="VPLPA-CTERM"/>
    <property type="match status" value="1"/>
</dbReference>
<gene>
    <name evidence="3" type="ORF">MAA8898_01818</name>
</gene>
<keyword evidence="1" id="KW-1133">Transmembrane helix</keyword>
<dbReference type="InterPro" id="IPR022472">
    <property type="entry name" value="VPLPA-CTERM"/>
</dbReference>
<evidence type="ECO:0000256" key="1">
    <source>
        <dbReference type="SAM" id="Phobius"/>
    </source>
</evidence>
<accession>A0A238KA79</accession>
<organism evidence="3 4">
    <name type="scientific">Maliponia aquimaris</name>
    <dbReference type="NCBI Taxonomy" id="1673631"/>
    <lineage>
        <taxon>Bacteria</taxon>
        <taxon>Pseudomonadati</taxon>
        <taxon>Pseudomonadota</taxon>
        <taxon>Alphaproteobacteria</taxon>
        <taxon>Rhodobacterales</taxon>
        <taxon>Paracoccaceae</taxon>
        <taxon>Maliponia</taxon>
    </lineage>
</organism>
<reference evidence="3 4" key="1">
    <citation type="submission" date="2017-05" db="EMBL/GenBank/DDBJ databases">
        <authorList>
            <person name="Song R."/>
            <person name="Chenine A.L."/>
            <person name="Ruprecht R.M."/>
        </authorList>
    </citation>
    <scope>NUCLEOTIDE SEQUENCE [LARGE SCALE GENOMIC DNA]</scope>
    <source>
        <strain evidence="3 4">CECT 8898</strain>
    </source>
</reference>
<evidence type="ECO:0008006" key="5">
    <source>
        <dbReference type="Google" id="ProtNLM"/>
    </source>
</evidence>
<sequence length="196" mass="19547">MKLLAAALALCGALVAQSASSATVTALVQGTDNIYYTNWGSSNNGLSVDVTGRGNDVTAISGSSGAINFAALGPVMSIATGSVVDNGSGATDADGFAGLFNGLRVYSMIGVWSSTSASITAIGDSFFVGTSATLIVPTAASAYLFLGENDGIFSDNSGAYSVTIDYMSPVPLPAALPLLLVALGGLGFAARRRKTG</sequence>
<dbReference type="EMBL" id="FXYF01000004">
    <property type="protein sequence ID" value="SMX38982.1"/>
    <property type="molecule type" value="Genomic_DNA"/>
</dbReference>
<protein>
    <recommendedName>
        <fullName evidence="5">VPLPA-CTERM protein sorting domain protein</fullName>
    </recommendedName>
</protein>
<dbReference type="Proteomes" id="UP000207598">
    <property type="component" value="Unassembled WGS sequence"/>
</dbReference>
<feature type="signal peptide" evidence="2">
    <location>
        <begin position="1"/>
        <end position="21"/>
    </location>
</feature>
<dbReference type="Gene3D" id="2.60.120.430">
    <property type="entry name" value="Galactose-binding lectin"/>
    <property type="match status" value="1"/>
</dbReference>
<feature type="transmembrane region" description="Helical" evidence="1">
    <location>
        <begin position="170"/>
        <end position="190"/>
    </location>
</feature>
<evidence type="ECO:0000256" key="2">
    <source>
        <dbReference type="SAM" id="SignalP"/>
    </source>
</evidence>